<evidence type="ECO:0000313" key="7">
    <source>
        <dbReference type="EMBL" id="ETW14778.1"/>
    </source>
</evidence>
<feature type="region of interest" description="Disordered" evidence="5">
    <location>
        <begin position="93"/>
        <end position="129"/>
    </location>
</feature>
<dbReference type="Pfam" id="PF08548">
    <property type="entry name" value="Peptidase_M10_C"/>
    <property type="match status" value="1"/>
</dbReference>
<reference evidence="7 8" key="1">
    <citation type="journal article" date="2014" name="Antonie Van Leeuwenhoek">
        <title>Roseivivax atlanticus sp. nov., isolated from surface seawater of the Atlantic Ocean.</title>
        <authorList>
            <person name="Li G."/>
            <person name="Lai Q."/>
            <person name="Liu X."/>
            <person name="Sun F."/>
            <person name="Shao Z."/>
        </authorList>
    </citation>
    <scope>NUCLEOTIDE SEQUENCE [LARGE SCALE GENOMIC DNA]</scope>
    <source>
        <strain evidence="7 8">22II-s10s</strain>
    </source>
</reference>
<evidence type="ECO:0000313" key="8">
    <source>
        <dbReference type="Proteomes" id="UP000019063"/>
    </source>
</evidence>
<accession>W4HQS5</accession>
<dbReference type="Gene3D" id="2.60.40.290">
    <property type="match status" value="1"/>
</dbReference>
<dbReference type="InterPro" id="IPR018511">
    <property type="entry name" value="Hemolysin-typ_Ca-bd_CS"/>
</dbReference>
<dbReference type="GO" id="GO:0006508">
    <property type="term" value="P:proteolysis"/>
    <property type="evidence" value="ECO:0007669"/>
    <property type="project" value="UniProtKB-KW"/>
</dbReference>
<keyword evidence="7" id="KW-0645">Protease</keyword>
<evidence type="ECO:0000256" key="4">
    <source>
        <dbReference type="ARBA" id="ARBA00022737"/>
    </source>
</evidence>
<dbReference type="EMBL" id="AQQW01000001">
    <property type="protein sequence ID" value="ETW14778.1"/>
    <property type="molecule type" value="Genomic_DNA"/>
</dbReference>
<organism evidence="7 8">
    <name type="scientific">Roseivivax marinus</name>
    <dbReference type="NCBI Taxonomy" id="1379903"/>
    <lineage>
        <taxon>Bacteria</taxon>
        <taxon>Pseudomonadati</taxon>
        <taxon>Pseudomonadota</taxon>
        <taxon>Alphaproteobacteria</taxon>
        <taxon>Rhodobacterales</taxon>
        <taxon>Roseobacteraceae</taxon>
        <taxon>Roseivivax</taxon>
    </lineage>
</organism>
<dbReference type="STRING" id="1379903.ATO8_02685"/>
<dbReference type="Proteomes" id="UP000019063">
    <property type="component" value="Unassembled WGS sequence"/>
</dbReference>
<dbReference type="GO" id="GO:0008233">
    <property type="term" value="F:peptidase activity"/>
    <property type="evidence" value="ECO:0007669"/>
    <property type="project" value="UniProtKB-KW"/>
</dbReference>
<dbReference type="PANTHER" id="PTHR38340">
    <property type="entry name" value="S-LAYER PROTEIN"/>
    <property type="match status" value="1"/>
</dbReference>
<evidence type="ECO:0000256" key="3">
    <source>
        <dbReference type="ARBA" id="ARBA00022525"/>
    </source>
</evidence>
<dbReference type="Pfam" id="PF00353">
    <property type="entry name" value="HemolysinCabind"/>
    <property type="match status" value="3"/>
</dbReference>
<dbReference type="GO" id="GO:0005615">
    <property type="term" value="C:extracellular space"/>
    <property type="evidence" value="ECO:0007669"/>
    <property type="project" value="InterPro"/>
</dbReference>
<dbReference type="InterPro" id="IPR012291">
    <property type="entry name" value="CBM2_carb-bd_dom_sf"/>
</dbReference>
<keyword evidence="4" id="KW-0677">Repeat</keyword>
<dbReference type="InterPro" id="IPR001343">
    <property type="entry name" value="Hemolysn_Ca-bd"/>
</dbReference>
<feature type="domain" description="Peptidase M10 serralysin C-terminal" evidence="6">
    <location>
        <begin position="760"/>
        <end position="838"/>
    </location>
</feature>
<dbReference type="eggNOG" id="COG2931">
    <property type="taxonomic scope" value="Bacteria"/>
</dbReference>
<dbReference type="InterPro" id="IPR013858">
    <property type="entry name" value="Peptidase_M10B_C"/>
</dbReference>
<dbReference type="InterPro" id="IPR011050">
    <property type="entry name" value="Pectin_lyase_fold/virulence"/>
</dbReference>
<comment type="subcellular location">
    <subcellularLocation>
        <location evidence="2">Secreted</location>
    </subcellularLocation>
</comment>
<dbReference type="SUPFAM" id="SSF51120">
    <property type="entry name" value="beta-Roll"/>
    <property type="match status" value="2"/>
</dbReference>
<dbReference type="eggNOG" id="COG1215">
    <property type="taxonomic scope" value="Bacteria"/>
</dbReference>
<evidence type="ECO:0000256" key="5">
    <source>
        <dbReference type="SAM" id="MobiDB-lite"/>
    </source>
</evidence>
<evidence type="ECO:0000259" key="6">
    <source>
        <dbReference type="Pfam" id="PF08548"/>
    </source>
</evidence>
<dbReference type="PRINTS" id="PR00313">
    <property type="entry name" value="CABNDNGRPT"/>
</dbReference>
<feature type="compositionally biased region" description="Acidic residues" evidence="5">
    <location>
        <begin position="674"/>
        <end position="683"/>
    </location>
</feature>
<comment type="cofactor">
    <cofactor evidence="1">
        <name>Ca(2+)</name>
        <dbReference type="ChEBI" id="CHEBI:29108"/>
    </cofactor>
</comment>
<keyword evidence="3" id="KW-0964">Secreted</keyword>
<feature type="compositionally biased region" description="Low complexity" evidence="5">
    <location>
        <begin position="644"/>
        <end position="657"/>
    </location>
</feature>
<keyword evidence="7" id="KW-0378">Hydrolase</keyword>
<feature type="compositionally biased region" description="Low complexity" evidence="5">
    <location>
        <begin position="113"/>
        <end position="129"/>
    </location>
</feature>
<gene>
    <name evidence="7" type="ORF">ATO8_02685</name>
</gene>
<dbReference type="SUPFAM" id="SSF51126">
    <property type="entry name" value="Pectin lyase-like"/>
    <property type="match status" value="1"/>
</dbReference>
<dbReference type="GO" id="GO:0005509">
    <property type="term" value="F:calcium ion binding"/>
    <property type="evidence" value="ECO:0007669"/>
    <property type="project" value="InterPro"/>
</dbReference>
<sequence>MTVREDATIRNSWSDGFVADVFVGNDTNTTGPVTAIIEIDGSIKKHWGGSFEALGEGRYQITFEGVEPGETVSAGFVADADPDAGVGLEIVGGDTAGDTVSTPEETSETDTIAAPEYDAPETTAPEETARTVPDLGTAGADVTVSDDISAAELQELIDDSAPGTTIAMEAGTYSFDRTIDILRDDISLVGAGSDDVTIRMARGLGEEAFHIGHASRSGDYELSRSADQGDTTITLDSASHSFQAGDFVYLERETTSSFLDSIGDTAWREDAPLRASIVEVASVDGAELTLESGLHFDFVPSETTVEEIDMVTGVTLGGFSVDYAMGSADPSDFSNTASDYNRNAVIEVEGTAGLTLSDITGHDVPSLGTNVALSRDVRADGLTMTGAHNKGAGGNGYALQIRDVYDSSFTGLNDLDMRHSVVFASWRSAVNNEVHVESTDRDINFHGGRDHGNTVRVDSSVRDALSDVIAPSVFFNTMGTHYGAPTEEGANTVTIRYAVGSSRRDDITGDDGGAWLDGAGSHDILRGGAGDDLLIGGHGRDTLIGGAGEDVALYTGDLEDFRIESIGGGRLRVDDRVGDQHRDEVEGVEWLVFDDAAYRVSDGAVMARDVVGTLTPEAVVGASDAPEAEQDPVTKPEIVEDDATATPEAPEAETPTDSTDEAPEVPAGTSGDAAEQEEAEDTGPGDSGTSGGNDEWIAITSSEDFVMRPEHDKVELVGQGELRVTGSSTADLILGNRSDNIIAGQAGNDRVWARNGDDRVFGGSGNDELHAGGGDDTVHGGGGVDLLFGDGGDDVFRFDTVNQSDAATPDTIADFGGDDVIDLRQIDANVHLSGNQAFEWSGSGSDGAGSLWVSGDSVLGDVDGDGAPDLVILVPGADISEDSFFF</sequence>
<dbReference type="PANTHER" id="PTHR38340:SF1">
    <property type="entry name" value="S-LAYER PROTEIN"/>
    <property type="match status" value="1"/>
</dbReference>
<proteinExistence type="predicted"/>
<dbReference type="RefSeq" id="WP_051487329.1">
    <property type="nucleotide sequence ID" value="NZ_AQQW01000001.1"/>
</dbReference>
<comment type="caution">
    <text evidence="7">The sequence shown here is derived from an EMBL/GenBank/DDBJ whole genome shotgun (WGS) entry which is preliminary data.</text>
</comment>
<dbReference type="InterPro" id="IPR008965">
    <property type="entry name" value="CBM2/CBM3_carb-bd_dom_sf"/>
</dbReference>
<evidence type="ECO:0000256" key="2">
    <source>
        <dbReference type="ARBA" id="ARBA00004613"/>
    </source>
</evidence>
<dbReference type="InterPro" id="IPR050557">
    <property type="entry name" value="RTX_toxin/Mannuronan_C5-epim"/>
</dbReference>
<keyword evidence="8" id="KW-1185">Reference proteome</keyword>
<dbReference type="AlphaFoldDB" id="W4HQS5"/>
<evidence type="ECO:0000256" key="1">
    <source>
        <dbReference type="ARBA" id="ARBA00001913"/>
    </source>
</evidence>
<feature type="region of interest" description="Disordered" evidence="5">
    <location>
        <begin position="621"/>
        <end position="695"/>
    </location>
</feature>
<dbReference type="Gene3D" id="2.150.10.10">
    <property type="entry name" value="Serralysin-like metalloprotease, C-terminal"/>
    <property type="match status" value="2"/>
</dbReference>
<dbReference type="SUPFAM" id="SSF49384">
    <property type="entry name" value="Carbohydrate-binding domain"/>
    <property type="match status" value="1"/>
</dbReference>
<dbReference type="GO" id="GO:0030247">
    <property type="term" value="F:polysaccharide binding"/>
    <property type="evidence" value="ECO:0007669"/>
    <property type="project" value="InterPro"/>
</dbReference>
<name>W4HQS5_9RHOB</name>
<protein>
    <submittedName>
        <fullName evidence="7">Protease</fullName>
    </submittedName>
</protein>
<dbReference type="InterPro" id="IPR011049">
    <property type="entry name" value="Serralysin-like_metalloprot_C"/>
</dbReference>
<dbReference type="PATRIC" id="fig|1317118.6.peg.558"/>
<dbReference type="GO" id="GO:0004553">
    <property type="term" value="F:hydrolase activity, hydrolyzing O-glycosyl compounds"/>
    <property type="evidence" value="ECO:0007669"/>
    <property type="project" value="InterPro"/>
</dbReference>
<dbReference type="PROSITE" id="PS00330">
    <property type="entry name" value="HEMOLYSIN_CALCIUM"/>
    <property type="match status" value="2"/>
</dbReference>